<reference evidence="1 2" key="1">
    <citation type="journal article" date="2020" name="Int. J. Syst. Evol. Microbiol.">
        <title>Paraburkholderia madseniana sp. nov., a phenolic acid-degrading bacterium isolated from acidic forest soil.</title>
        <authorList>
            <person name="Wilhelm R.C."/>
            <person name="Murphy S.J.L."/>
            <person name="Feriancek N.M."/>
            <person name="Karasz D.C."/>
            <person name="DeRito C.M."/>
            <person name="Newman J.D."/>
            <person name="Buckley D.H."/>
        </authorList>
    </citation>
    <scope>NUCLEOTIDE SEQUENCE [LARGE SCALE GENOMIC DNA]</scope>
    <source>
        <strain evidence="1 2">RP11</strain>
    </source>
</reference>
<dbReference type="EMBL" id="VOSW01000008">
    <property type="protein sequence ID" value="KAE8760829.1"/>
    <property type="molecule type" value="Genomic_DNA"/>
</dbReference>
<dbReference type="OrthoDB" id="6895843at2"/>
<sequence>MIVLSDNDIISKLARCDLLDALPHHLGVAHAEIWVLSSSVYALRKRLKNAPEALASLEAFYARVTKIADADVDTAALLEISSTGIDAGEAILAAKAITLDGALLVTGDKRAIKALSALPEGSVKTSLAGKVLCFEALVLQMIARYGFHEIGPRCAKGRDGDGVLSMAFGPGRDEAHAVECLSSYITTLQTNSGWILVA</sequence>
<dbReference type="RefSeq" id="WP_154558861.1">
    <property type="nucleotide sequence ID" value="NZ_VOSW01000008.1"/>
</dbReference>
<name>A0A6N6WLB8_9BURK</name>
<evidence type="ECO:0000313" key="1">
    <source>
        <dbReference type="EMBL" id="KAE8760829.1"/>
    </source>
</evidence>
<proteinExistence type="predicted"/>
<accession>A0A6N6WLB8</accession>
<organism evidence="1 2">
    <name type="scientific">Paraburkholderia madseniana</name>
    <dbReference type="NCBI Taxonomy" id="2599607"/>
    <lineage>
        <taxon>Bacteria</taxon>
        <taxon>Pseudomonadati</taxon>
        <taxon>Pseudomonadota</taxon>
        <taxon>Betaproteobacteria</taxon>
        <taxon>Burkholderiales</taxon>
        <taxon>Burkholderiaceae</taxon>
        <taxon>Paraburkholderia</taxon>
    </lineage>
</organism>
<evidence type="ECO:0000313" key="2">
    <source>
        <dbReference type="Proteomes" id="UP000463700"/>
    </source>
</evidence>
<evidence type="ECO:0008006" key="3">
    <source>
        <dbReference type="Google" id="ProtNLM"/>
    </source>
</evidence>
<gene>
    <name evidence="1" type="ORF">FSO04_06275</name>
</gene>
<dbReference type="SUPFAM" id="SSF88723">
    <property type="entry name" value="PIN domain-like"/>
    <property type="match status" value="1"/>
</dbReference>
<dbReference type="AlphaFoldDB" id="A0A6N6WLB8"/>
<dbReference type="Proteomes" id="UP000463700">
    <property type="component" value="Unassembled WGS sequence"/>
</dbReference>
<comment type="caution">
    <text evidence="1">The sequence shown here is derived from an EMBL/GenBank/DDBJ whole genome shotgun (WGS) entry which is preliminary data.</text>
</comment>
<protein>
    <recommendedName>
        <fullName evidence="3">PIN domain-containing protein</fullName>
    </recommendedName>
</protein>
<dbReference type="InterPro" id="IPR029060">
    <property type="entry name" value="PIN-like_dom_sf"/>
</dbReference>